<dbReference type="SUPFAM" id="SSF46894">
    <property type="entry name" value="C-terminal effector domain of the bipartite response regulators"/>
    <property type="match status" value="1"/>
</dbReference>
<dbReference type="InterPro" id="IPR036388">
    <property type="entry name" value="WH-like_DNA-bd_sf"/>
</dbReference>
<gene>
    <name evidence="2" type="ORF">FHR87_002172</name>
</gene>
<dbReference type="Proteomes" id="UP000549250">
    <property type="component" value="Unassembled WGS sequence"/>
</dbReference>
<comment type="caution">
    <text evidence="2">The sequence shown here is derived from an EMBL/GenBank/DDBJ whole genome shotgun (WGS) entry which is preliminary data.</text>
</comment>
<reference evidence="2 3" key="1">
    <citation type="submission" date="2020-08" db="EMBL/GenBank/DDBJ databases">
        <title>Genomic Encyclopedia of Type Strains, Phase III (KMG-III): the genomes of soil and plant-associated and newly described type strains.</title>
        <authorList>
            <person name="Whitman W."/>
        </authorList>
    </citation>
    <scope>NUCLEOTIDE SEQUENCE [LARGE SCALE GENOMIC DNA]</scope>
    <source>
        <strain evidence="2 3">CECT 4462</strain>
    </source>
</reference>
<dbReference type="SMART" id="SM00421">
    <property type="entry name" value="HTH_LUXR"/>
    <property type="match status" value="1"/>
</dbReference>
<dbReference type="InterPro" id="IPR000792">
    <property type="entry name" value="Tscrpt_reg_LuxR_C"/>
</dbReference>
<dbReference type="Gene3D" id="1.10.10.10">
    <property type="entry name" value="Winged helix-like DNA-binding domain superfamily/Winged helix DNA-binding domain"/>
    <property type="match status" value="1"/>
</dbReference>
<evidence type="ECO:0000313" key="3">
    <source>
        <dbReference type="Proteomes" id="UP000549250"/>
    </source>
</evidence>
<keyword evidence="3" id="KW-1185">Reference proteome</keyword>
<dbReference type="EMBL" id="JACHXI010000009">
    <property type="protein sequence ID" value="MBB3103775.1"/>
    <property type="molecule type" value="Genomic_DNA"/>
</dbReference>
<proteinExistence type="predicted"/>
<evidence type="ECO:0000313" key="2">
    <source>
        <dbReference type="EMBL" id="MBB3103775.1"/>
    </source>
</evidence>
<accession>A0A839T742</accession>
<dbReference type="RefSeq" id="WP_183166681.1">
    <property type="nucleotide sequence ID" value="NZ_JACHXI010000009.1"/>
</dbReference>
<dbReference type="Pfam" id="PF00196">
    <property type="entry name" value="GerE"/>
    <property type="match status" value="1"/>
</dbReference>
<organism evidence="2 3">
    <name type="scientific">Azomonas macrocytogenes</name>
    <name type="common">Azotobacter macrocytogenes</name>
    <dbReference type="NCBI Taxonomy" id="69962"/>
    <lineage>
        <taxon>Bacteria</taxon>
        <taxon>Pseudomonadati</taxon>
        <taxon>Pseudomonadota</taxon>
        <taxon>Gammaproteobacteria</taxon>
        <taxon>Pseudomonadales</taxon>
        <taxon>Pseudomonadaceae</taxon>
        <taxon>Azomonas</taxon>
    </lineage>
</organism>
<feature type="domain" description="HTH luxR-type" evidence="1">
    <location>
        <begin position="290"/>
        <end position="355"/>
    </location>
</feature>
<evidence type="ECO:0000259" key="1">
    <source>
        <dbReference type="PROSITE" id="PS50043"/>
    </source>
</evidence>
<dbReference type="GO" id="GO:0006355">
    <property type="term" value="P:regulation of DNA-templated transcription"/>
    <property type="evidence" value="ECO:0007669"/>
    <property type="project" value="InterPro"/>
</dbReference>
<dbReference type="InterPro" id="IPR016032">
    <property type="entry name" value="Sig_transdc_resp-reg_C-effctor"/>
</dbReference>
<name>A0A839T742_AZOMA</name>
<dbReference type="AlphaFoldDB" id="A0A839T742"/>
<dbReference type="PROSITE" id="PS50043">
    <property type="entry name" value="HTH_LUXR_2"/>
    <property type="match status" value="1"/>
</dbReference>
<protein>
    <submittedName>
        <fullName evidence="2">DNA-binding CsgD family transcriptional regulator</fullName>
    </submittedName>
</protein>
<dbReference type="GO" id="GO:0003677">
    <property type="term" value="F:DNA binding"/>
    <property type="evidence" value="ECO:0007669"/>
    <property type="project" value="UniProtKB-KW"/>
</dbReference>
<keyword evidence="2" id="KW-0238">DNA-binding</keyword>
<sequence length="357" mass="40902">MRNYDELVQLCYECVLDESRWNVLLERLIPLSGRQQGGVMIRVENTDRVAVSEYHRYAEEVIPPYLAYYNQLDPGRRVMPQRPAGLWYHDLQHLGAEEIRRNPYYQEYQHPFGLGYLSCVKLHETANTSAYLSLITASDARYPTNNQQKLLERLSPHLRLAGTLSTRLRDLSLQLNLESFVLWQSHCTFWLVNDRSRLIFASRRAEACLKERGFPLQETQGRLRASQLDSSLNTAIQRAVGRQGAAQASLIRLPGKRRRDLLVVPMLNHSITQSPLVLLSLSELQPKLELLVDIFHFTNAECRIAVLLLEGLTPEACAEHLNVSINTIRTHLRALLRKTDTERQTELVAVLGRLVAS</sequence>